<evidence type="ECO:0000313" key="6">
    <source>
        <dbReference type="Proteomes" id="UP000000212"/>
    </source>
</evidence>
<accession>K8E1M8</accession>
<dbReference type="Pfam" id="PF13545">
    <property type="entry name" value="HTH_Crp_2"/>
    <property type="match status" value="1"/>
</dbReference>
<dbReference type="HOGENOM" id="CLU_075053_6_0_9"/>
<organism evidence="5 6">
    <name type="scientific">Carnobacterium maltaromaticum LMA28</name>
    <dbReference type="NCBI Taxonomy" id="1234679"/>
    <lineage>
        <taxon>Bacteria</taxon>
        <taxon>Bacillati</taxon>
        <taxon>Bacillota</taxon>
        <taxon>Bacilli</taxon>
        <taxon>Lactobacillales</taxon>
        <taxon>Carnobacteriaceae</taxon>
        <taxon>Carnobacterium</taxon>
    </lineage>
</organism>
<dbReference type="InterPro" id="IPR036390">
    <property type="entry name" value="WH_DNA-bd_sf"/>
</dbReference>
<keyword evidence="2" id="KW-0238">DNA-binding</keyword>
<keyword evidence="1" id="KW-0805">Transcription regulation</keyword>
<dbReference type="SUPFAM" id="SSF46785">
    <property type="entry name" value="Winged helix' DNA-binding domain"/>
    <property type="match status" value="1"/>
</dbReference>
<evidence type="ECO:0000259" key="4">
    <source>
        <dbReference type="PROSITE" id="PS51063"/>
    </source>
</evidence>
<evidence type="ECO:0000256" key="2">
    <source>
        <dbReference type="ARBA" id="ARBA00023125"/>
    </source>
</evidence>
<dbReference type="Gene3D" id="1.10.10.10">
    <property type="entry name" value="Winged helix-like DNA-binding domain superfamily/Winged helix DNA-binding domain"/>
    <property type="match status" value="1"/>
</dbReference>
<sequence>MFFDEFYHFSAYAVTDIEVYYIPTDIFEKISKGNTAQLLYFYQALSTNLESHELKIQYCLASSATVRVVETLAILMKHLGENYFSGTIRIPYPITLKEIAINSGTTRETASNVIKTLKKEKKLDYCQKHLIFQDVGFFLENGEIT</sequence>
<dbReference type="KEGG" id="cml:BN424_277"/>
<dbReference type="SUPFAM" id="SSF51206">
    <property type="entry name" value="cAMP-binding domain-like"/>
    <property type="match status" value="1"/>
</dbReference>
<reference evidence="6" key="1">
    <citation type="journal article" date="2013" name="Genome Announc.">
        <title>Complete Chromosome Sequence of Carnobacterium maltaromaticum LMA 28.</title>
        <authorList>
            <person name="Cailliez-Grimal C."/>
            <person name="Chaillou S."/>
            <person name="Anba-Mondoloni J."/>
            <person name="Loux V."/>
            <person name="Afzal M.I."/>
            <person name="Rahman A."/>
            <person name="Kergourlay G."/>
            <person name="Champomier-Verges M.C."/>
            <person name="Zagorec M."/>
            <person name="Dalgaard P."/>
            <person name="Leisner J.J."/>
            <person name="Prevost H."/>
            <person name="Revol-Junelles A.M."/>
            <person name="Borges F."/>
        </authorList>
    </citation>
    <scope>NUCLEOTIDE SEQUENCE</scope>
    <source>
        <strain evidence="6">LMA28</strain>
    </source>
</reference>
<name>K8E1M8_CARML</name>
<keyword evidence="3" id="KW-0804">Transcription</keyword>
<gene>
    <name evidence="5" type="primary">arcR</name>
    <name evidence="5" type="ORF">BN424_277</name>
</gene>
<evidence type="ECO:0000256" key="1">
    <source>
        <dbReference type="ARBA" id="ARBA00023015"/>
    </source>
</evidence>
<proteinExistence type="predicted"/>
<feature type="domain" description="HTH crp-type" evidence="4">
    <location>
        <begin position="62"/>
        <end position="136"/>
    </location>
</feature>
<dbReference type="AlphaFoldDB" id="K8E1M8"/>
<dbReference type="PROSITE" id="PS51063">
    <property type="entry name" value="HTH_CRP_2"/>
    <property type="match status" value="1"/>
</dbReference>
<dbReference type="EMBL" id="HE999757">
    <property type="protein sequence ID" value="CCO09757.2"/>
    <property type="molecule type" value="Genomic_DNA"/>
</dbReference>
<dbReference type="InterPro" id="IPR018490">
    <property type="entry name" value="cNMP-bd_dom_sf"/>
</dbReference>
<keyword evidence="6" id="KW-1185">Reference proteome</keyword>
<evidence type="ECO:0000256" key="3">
    <source>
        <dbReference type="ARBA" id="ARBA00023163"/>
    </source>
</evidence>
<dbReference type="InterPro" id="IPR012318">
    <property type="entry name" value="HTH_CRP"/>
</dbReference>
<evidence type="ECO:0000313" key="5">
    <source>
        <dbReference type="EMBL" id="CCO09757.2"/>
    </source>
</evidence>
<dbReference type="InterPro" id="IPR014710">
    <property type="entry name" value="RmlC-like_jellyroll"/>
</dbReference>
<dbReference type="STRING" id="1234679.BN424_277"/>
<dbReference type="GO" id="GO:0006355">
    <property type="term" value="P:regulation of DNA-templated transcription"/>
    <property type="evidence" value="ECO:0007669"/>
    <property type="project" value="InterPro"/>
</dbReference>
<protein>
    <submittedName>
        <fullName evidence="5">Crp family arginine deiminase pathway transcriptional regulator</fullName>
    </submittedName>
</protein>
<dbReference type="Gene3D" id="2.60.120.10">
    <property type="entry name" value="Jelly Rolls"/>
    <property type="match status" value="1"/>
</dbReference>
<dbReference type="InterPro" id="IPR036388">
    <property type="entry name" value="WH-like_DNA-bd_sf"/>
</dbReference>
<dbReference type="eggNOG" id="COG0664">
    <property type="taxonomic scope" value="Bacteria"/>
</dbReference>
<dbReference type="Proteomes" id="UP000000212">
    <property type="component" value="Chromosome"/>
</dbReference>
<dbReference type="GO" id="GO:0003677">
    <property type="term" value="F:DNA binding"/>
    <property type="evidence" value="ECO:0007669"/>
    <property type="project" value="UniProtKB-KW"/>
</dbReference>